<protein>
    <recommendedName>
        <fullName evidence="2">Myb/SANT-like domain-containing protein</fullName>
    </recommendedName>
</protein>
<feature type="region of interest" description="Disordered" evidence="1">
    <location>
        <begin position="1"/>
        <end position="26"/>
    </location>
</feature>
<name>B9F8Y8_ORYSJ</name>
<dbReference type="PANTHER" id="PTHR47069">
    <property type="match status" value="1"/>
</dbReference>
<gene>
    <name evidence="3" type="ORF">OsJ_11227</name>
</gene>
<dbReference type="Proteomes" id="UP000007752">
    <property type="component" value="Chromosome 3"/>
</dbReference>
<reference evidence="3" key="1">
    <citation type="journal article" date="2005" name="PLoS Biol.">
        <title>The genomes of Oryza sativa: a history of duplications.</title>
        <authorList>
            <person name="Yu J."/>
            <person name="Wang J."/>
            <person name="Lin W."/>
            <person name="Li S."/>
            <person name="Li H."/>
            <person name="Zhou J."/>
            <person name="Ni P."/>
            <person name="Dong W."/>
            <person name="Hu S."/>
            <person name="Zeng C."/>
            <person name="Zhang J."/>
            <person name="Zhang Y."/>
            <person name="Li R."/>
            <person name="Xu Z."/>
            <person name="Li S."/>
            <person name="Li X."/>
            <person name="Zheng H."/>
            <person name="Cong L."/>
            <person name="Lin L."/>
            <person name="Yin J."/>
            <person name="Geng J."/>
            <person name="Li G."/>
            <person name="Shi J."/>
            <person name="Liu J."/>
            <person name="Lv H."/>
            <person name="Li J."/>
            <person name="Wang J."/>
            <person name="Deng Y."/>
            <person name="Ran L."/>
            <person name="Shi X."/>
            <person name="Wang X."/>
            <person name="Wu Q."/>
            <person name="Li C."/>
            <person name="Ren X."/>
            <person name="Wang J."/>
            <person name="Wang X."/>
            <person name="Li D."/>
            <person name="Liu D."/>
            <person name="Zhang X."/>
            <person name="Ji Z."/>
            <person name="Zhao W."/>
            <person name="Sun Y."/>
            <person name="Zhang Z."/>
            <person name="Bao J."/>
            <person name="Han Y."/>
            <person name="Dong L."/>
            <person name="Ji J."/>
            <person name="Chen P."/>
            <person name="Wu S."/>
            <person name="Liu J."/>
            <person name="Xiao Y."/>
            <person name="Bu D."/>
            <person name="Tan J."/>
            <person name="Yang L."/>
            <person name="Ye C."/>
            <person name="Zhang J."/>
            <person name="Xu J."/>
            <person name="Zhou Y."/>
            <person name="Yu Y."/>
            <person name="Zhang B."/>
            <person name="Zhuang S."/>
            <person name="Wei H."/>
            <person name="Liu B."/>
            <person name="Lei M."/>
            <person name="Yu H."/>
            <person name="Li Y."/>
            <person name="Xu H."/>
            <person name="Wei S."/>
            <person name="He X."/>
            <person name="Fang L."/>
            <person name="Zhang Z."/>
            <person name="Zhang Y."/>
            <person name="Huang X."/>
            <person name="Su Z."/>
            <person name="Tong W."/>
            <person name="Li J."/>
            <person name="Tong Z."/>
            <person name="Li S."/>
            <person name="Ye J."/>
            <person name="Wang L."/>
            <person name="Fang L."/>
            <person name="Lei T."/>
            <person name="Chen C."/>
            <person name="Chen H."/>
            <person name="Xu Z."/>
            <person name="Li H."/>
            <person name="Huang H."/>
            <person name="Zhang F."/>
            <person name="Xu H."/>
            <person name="Li N."/>
            <person name="Zhao C."/>
            <person name="Li S."/>
            <person name="Dong L."/>
            <person name="Huang Y."/>
            <person name="Li L."/>
            <person name="Xi Y."/>
            <person name="Qi Q."/>
            <person name="Li W."/>
            <person name="Zhang B."/>
            <person name="Hu W."/>
            <person name="Zhang Y."/>
            <person name="Tian X."/>
            <person name="Jiao Y."/>
            <person name="Liang X."/>
            <person name="Jin J."/>
            <person name="Gao L."/>
            <person name="Zheng W."/>
            <person name="Hao B."/>
            <person name="Liu S."/>
            <person name="Wang W."/>
            <person name="Yuan L."/>
            <person name="Cao M."/>
            <person name="McDermott J."/>
            <person name="Samudrala R."/>
            <person name="Wang J."/>
            <person name="Wong G.K."/>
            <person name="Yang H."/>
        </authorList>
    </citation>
    <scope>NUCLEOTIDE SEQUENCE [LARGE SCALE GENOMIC DNA]</scope>
</reference>
<dbReference type="PANTHER" id="PTHR47069:SF11">
    <property type="entry name" value="OS04G0275550 PROTEIN"/>
    <property type="match status" value="1"/>
</dbReference>
<proteinExistence type="predicted"/>
<evidence type="ECO:0000256" key="1">
    <source>
        <dbReference type="SAM" id="MobiDB-lite"/>
    </source>
</evidence>
<dbReference type="InterPro" id="IPR024752">
    <property type="entry name" value="Myb/SANT-like_dom"/>
</dbReference>
<feature type="compositionally biased region" description="Low complexity" evidence="1">
    <location>
        <begin position="349"/>
        <end position="361"/>
    </location>
</feature>
<dbReference type="AlphaFoldDB" id="B9F8Y8"/>
<evidence type="ECO:0000313" key="3">
    <source>
        <dbReference type="EMBL" id="EEE59236.1"/>
    </source>
</evidence>
<feature type="region of interest" description="Disordered" evidence="1">
    <location>
        <begin position="319"/>
        <end position="389"/>
    </location>
</feature>
<reference evidence="3" key="2">
    <citation type="submission" date="2008-12" db="EMBL/GenBank/DDBJ databases">
        <title>Improved gene annotation of the rice (Oryza sativa) genomes.</title>
        <authorList>
            <person name="Wang J."/>
            <person name="Li R."/>
            <person name="Fan W."/>
            <person name="Huang Q."/>
            <person name="Zhang J."/>
            <person name="Zhou Y."/>
            <person name="Hu Y."/>
            <person name="Zi S."/>
            <person name="Li J."/>
            <person name="Ni P."/>
            <person name="Zheng H."/>
            <person name="Zhang Y."/>
            <person name="Zhao M."/>
            <person name="Hao Q."/>
            <person name="McDermott J."/>
            <person name="Samudrala R."/>
            <person name="Kristiansen K."/>
            <person name="Wong G.K.-S."/>
        </authorList>
    </citation>
    <scope>NUCLEOTIDE SEQUENCE</scope>
</reference>
<dbReference type="EMBL" id="CM000140">
    <property type="protein sequence ID" value="EEE59236.1"/>
    <property type="molecule type" value="Genomic_DNA"/>
</dbReference>
<feature type="domain" description="Myb/SANT-like" evidence="2">
    <location>
        <begin position="186"/>
        <end position="278"/>
    </location>
</feature>
<accession>B9F8Y8</accession>
<feature type="region of interest" description="Disordered" evidence="1">
    <location>
        <begin position="42"/>
        <end position="69"/>
    </location>
</feature>
<feature type="compositionally biased region" description="Basic and acidic residues" evidence="1">
    <location>
        <begin position="14"/>
        <end position="26"/>
    </location>
</feature>
<dbReference type="Pfam" id="PF12776">
    <property type="entry name" value="Myb_DNA-bind_3"/>
    <property type="match status" value="1"/>
</dbReference>
<feature type="compositionally biased region" description="Acidic residues" evidence="1">
    <location>
        <begin position="326"/>
        <end position="340"/>
    </location>
</feature>
<organism evidence="3">
    <name type="scientific">Oryza sativa subsp. japonica</name>
    <name type="common">Rice</name>
    <dbReference type="NCBI Taxonomy" id="39947"/>
    <lineage>
        <taxon>Eukaryota</taxon>
        <taxon>Viridiplantae</taxon>
        <taxon>Streptophyta</taxon>
        <taxon>Embryophyta</taxon>
        <taxon>Tracheophyta</taxon>
        <taxon>Spermatophyta</taxon>
        <taxon>Magnoliopsida</taxon>
        <taxon>Liliopsida</taxon>
        <taxon>Poales</taxon>
        <taxon>Poaceae</taxon>
        <taxon>BOP clade</taxon>
        <taxon>Oryzoideae</taxon>
        <taxon>Oryzeae</taxon>
        <taxon>Oryzinae</taxon>
        <taxon>Oryza</taxon>
        <taxon>Oryza sativa</taxon>
    </lineage>
</organism>
<feature type="compositionally biased region" description="Gly residues" evidence="1">
    <location>
        <begin position="1"/>
        <end position="13"/>
    </location>
</feature>
<sequence length="526" mass="57281">MASYGGGYNGDEGGNGHDDDVYGHDGCTKDFLASGPWCARQGGAVGADAAHPPPDSSSGNTSRVRFESLDLNDSDRWPEMAMYAGMLQADDDNIEIPPPPVRVPPRVGGGGVQGAAAGGGRAGAASAGGGVAGAVVGGGGAAVGGGGAAVSARPASRASVRRNVSDLAAEHSDANDGIPVRKDKANWSARNTRTFCSIWCHQMDIGNYVRGIMQKNGWRDIIKRYFQATGLVHDREQFMGRHRQLRKQWAFCNKLRSSSGLGRNPDGTFVAEDDWWAANTKGHPDWKKFRKGLPEYLPEMDRMFEGVAVDGSISFVATADQPVECDSSDEADDDEDDDELTPLSVGNKRTSSTSTTASSPSKKSRSPADDDQSGYVEDDDQSGYEESHRRLKRWEDEIDELIIALMDDDDDGYVYGKYYLVDSGYPNRPGYLAPYKGTKYHLQEYRDAPEPQGKEENFNYAHSSLRNVIERKSGIRDKHFDRCDCDENYVPPQASDDQPETEEVFDDCDLMNAFRDSIALALVHGS</sequence>
<feature type="compositionally biased region" description="Acidic residues" evidence="1">
    <location>
        <begin position="369"/>
        <end position="383"/>
    </location>
</feature>
<evidence type="ECO:0000259" key="2">
    <source>
        <dbReference type="Pfam" id="PF12776"/>
    </source>
</evidence>